<comment type="similarity">
    <text evidence="2">Belongs to the krueppel C2H2-type zinc-finger protein family.</text>
</comment>
<evidence type="ECO:0000256" key="10">
    <source>
        <dbReference type="ARBA" id="ARBA00023242"/>
    </source>
</evidence>
<protein>
    <recommendedName>
        <fullName evidence="13">C2H2-type domain-containing protein</fullName>
    </recommendedName>
</protein>
<feature type="domain" description="C2H2-type" evidence="13">
    <location>
        <begin position="277"/>
        <end position="304"/>
    </location>
</feature>
<dbReference type="FunFam" id="3.30.160.60:FF:000630">
    <property type="entry name" value="Zinc finger protein 180"/>
    <property type="match status" value="1"/>
</dbReference>
<dbReference type="GO" id="GO:0008270">
    <property type="term" value="F:zinc ion binding"/>
    <property type="evidence" value="ECO:0007669"/>
    <property type="project" value="UniProtKB-KW"/>
</dbReference>
<feature type="compositionally biased region" description="Acidic residues" evidence="12">
    <location>
        <begin position="34"/>
        <end position="56"/>
    </location>
</feature>
<evidence type="ECO:0000256" key="9">
    <source>
        <dbReference type="ARBA" id="ARBA00023163"/>
    </source>
</evidence>
<feature type="compositionally biased region" description="Basic and acidic residues" evidence="12">
    <location>
        <begin position="18"/>
        <end position="27"/>
    </location>
</feature>
<dbReference type="Pfam" id="PF00096">
    <property type="entry name" value="zf-C2H2"/>
    <property type="match status" value="6"/>
</dbReference>
<evidence type="ECO:0000256" key="6">
    <source>
        <dbReference type="ARBA" id="ARBA00022833"/>
    </source>
</evidence>
<evidence type="ECO:0000256" key="2">
    <source>
        <dbReference type="ARBA" id="ARBA00006991"/>
    </source>
</evidence>
<evidence type="ECO:0000256" key="12">
    <source>
        <dbReference type="SAM" id="MobiDB-lite"/>
    </source>
</evidence>
<dbReference type="OrthoDB" id="6226898at2759"/>
<dbReference type="FunFam" id="3.30.160.60:FF:001498">
    <property type="entry name" value="Zinc finger protein 404"/>
    <property type="match status" value="1"/>
</dbReference>
<gene>
    <name evidence="14" type="ORF">OFUS_LOCUS17446</name>
</gene>
<dbReference type="FunFam" id="3.30.160.60:FF:000512">
    <property type="entry name" value="zinc finger protein 197 isoform X1"/>
    <property type="match status" value="1"/>
</dbReference>
<keyword evidence="8" id="KW-0238">DNA-binding</keyword>
<feature type="compositionally biased region" description="Acidic residues" evidence="12">
    <location>
        <begin position="1"/>
        <end position="17"/>
    </location>
</feature>
<dbReference type="InterPro" id="IPR013087">
    <property type="entry name" value="Znf_C2H2_type"/>
</dbReference>
<dbReference type="PANTHER" id="PTHR24379:SF122">
    <property type="entry name" value="SIMILAR TO ZINC FINGER PROTEIN 84 (HPF2)"/>
    <property type="match status" value="1"/>
</dbReference>
<keyword evidence="5 11" id="KW-0863">Zinc-finger</keyword>
<dbReference type="GO" id="GO:0000977">
    <property type="term" value="F:RNA polymerase II transcription regulatory region sequence-specific DNA binding"/>
    <property type="evidence" value="ECO:0007669"/>
    <property type="project" value="TreeGrafter"/>
</dbReference>
<sequence>MDLSDDDVSPTSDVEDVSETHSKKIFEYVKLPNDDEYSDNENDDGSYTDSNEDYQSEPEQLNNMSIDPIVDVKSEPYDEDDDTAQYDETSESGTDTHNTDMYDFDAEHDPEAPQQKHSVTTRDMAEKRKDPKRLVCNFCKEIFIGKEVLEAHYKKKHTGIGKPFECKECGMSFKYMSVLRVHMRKHTGEKPFSCTLCDKTFCQKAYLDAHLKRHNGDKLYLCDECNKTFITQAHLKRHLVTHIQGKTFICTECGEEGPSETCQSEQHSRAYFEERPFVCQICDKRFSMHSAMINHSRTHTGEKPFSCELCQKTFTQRSNLSVHMKTHTGEKKFKCQFCDIAYLYKVNLDRHIRRAHGENSSYTCKECGESFSWRSSLHLHVLSHTGKDPFQCDYCDKKYVLQKCLWVHMRTHSGSVDFKCVSLQRDDFIQKSVEYVGIKGVH</sequence>
<feature type="domain" description="C2H2-type" evidence="13">
    <location>
        <begin position="362"/>
        <end position="389"/>
    </location>
</feature>
<dbReference type="EMBL" id="CAIIXF020000008">
    <property type="protein sequence ID" value="CAH1792486.1"/>
    <property type="molecule type" value="Genomic_DNA"/>
</dbReference>
<dbReference type="PANTHER" id="PTHR24379">
    <property type="entry name" value="KRAB AND ZINC FINGER DOMAIN-CONTAINING"/>
    <property type="match status" value="1"/>
</dbReference>
<feature type="domain" description="C2H2-type" evidence="13">
    <location>
        <begin position="305"/>
        <end position="332"/>
    </location>
</feature>
<reference evidence="14" key="1">
    <citation type="submission" date="2022-03" db="EMBL/GenBank/DDBJ databases">
        <authorList>
            <person name="Martin C."/>
        </authorList>
    </citation>
    <scope>NUCLEOTIDE SEQUENCE</scope>
</reference>
<proteinExistence type="inferred from homology"/>
<feature type="compositionally biased region" description="Acidic residues" evidence="12">
    <location>
        <begin position="77"/>
        <end position="90"/>
    </location>
</feature>
<evidence type="ECO:0000313" key="15">
    <source>
        <dbReference type="Proteomes" id="UP000749559"/>
    </source>
</evidence>
<dbReference type="SMART" id="SM00355">
    <property type="entry name" value="ZnF_C2H2"/>
    <property type="match status" value="9"/>
</dbReference>
<dbReference type="Gene3D" id="3.30.160.60">
    <property type="entry name" value="Classic Zinc Finger"/>
    <property type="match status" value="8"/>
</dbReference>
<feature type="domain" description="C2H2-type" evidence="13">
    <location>
        <begin position="390"/>
        <end position="417"/>
    </location>
</feature>
<evidence type="ECO:0000256" key="3">
    <source>
        <dbReference type="ARBA" id="ARBA00022723"/>
    </source>
</evidence>
<evidence type="ECO:0000256" key="7">
    <source>
        <dbReference type="ARBA" id="ARBA00023015"/>
    </source>
</evidence>
<keyword evidence="15" id="KW-1185">Reference proteome</keyword>
<organism evidence="14 15">
    <name type="scientific">Owenia fusiformis</name>
    <name type="common">Polychaete worm</name>
    <dbReference type="NCBI Taxonomy" id="6347"/>
    <lineage>
        <taxon>Eukaryota</taxon>
        <taxon>Metazoa</taxon>
        <taxon>Spiralia</taxon>
        <taxon>Lophotrochozoa</taxon>
        <taxon>Annelida</taxon>
        <taxon>Polychaeta</taxon>
        <taxon>Sedentaria</taxon>
        <taxon>Canalipalpata</taxon>
        <taxon>Sabellida</taxon>
        <taxon>Oweniida</taxon>
        <taxon>Oweniidae</taxon>
        <taxon>Owenia</taxon>
    </lineage>
</organism>
<dbReference type="SUPFAM" id="SSF57667">
    <property type="entry name" value="beta-beta-alpha zinc fingers"/>
    <property type="match status" value="6"/>
</dbReference>
<dbReference type="GO" id="GO:0042802">
    <property type="term" value="F:identical protein binding"/>
    <property type="evidence" value="ECO:0007669"/>
    <property type="project" value="UniProtKB-ARBA"/>
</dbReference>
<keyword evidence="6" id="KW-0862">Zinc</keyword>
<feature type="region of interest" description="Disordered" evidence="12">
    <location>
        <begin position="1"/>
        <end position="126"/>
    </location>
</feature>
<evidence type="ECO:0000256" key="1">
    <source>
        <dbReference type="ARBA" id="ARBA00004123"/>
    </source>
</evidence>
<keyword evidence="9" id="KW-0804">Transcription</keyword>
<feature type="domain" description="C2H2-type" evidence="13">
    <location>
        <begin position="333"/>
        <end position="361"/>
    </location>
</feature>
<dbReference type="GO" id="GO:0005634">
    <property type="term" value="C:nucleus"/>
    <property type="evidence" value="ECO:0007669"/>
    <property type="project" value="UniProtKB-SubCell"/>
</dbReference>
<dbReference type="FunFam" id="3.30.160.60:FF:000038">
    <property type="entry name" value="Zinc finger protein 624"/>
    <property type="match status" value="1"/>
</dbReference>
<dbReference type="FunFam" id="3.30.160.60:FF:001480">
    <property type="entry name" value="Si:cabz01071911.3"/>
    <property type="match status" value="1"/>
</dbReference>
<feature type="domain" description="C2H2-type" evidence="13">
    <location>
        <begin position="164"/>
        <end position="191"/>
    </location>
</feature>
<evidence type="ECO:0000256" key="4">
    <source>
        <dbReference type="ARBA" id="ARBA00022737"/>
    </source>
</evidence>
<name>A0A8S4PDM2_OWEFU</name>
<accession>A0A8S4PDM2</accession>
<comment type="caution">
    <text evidence="14">The sequence shown here is derived from an EMBL/GenBank/DDBJ whole genome shotgun (WGS) entry which is preliminary data.</text>
</comment>
<dbReference type="InterPro" id="IPR036236">
    <property type="entry name" value="Znf_C2H2_sf"/>
</dbReference>
<keyword evidence="4" id="KW-0677">Repeat</keyword>
<dbReference type="GO" id="GO:0000981">
    <property type="term" value="F:DNA-binding transcription factor activity, RNA polymerase II-specific"/>
    <property type="evidence" value="ECO:0007669"/>
    <property type="project" value="TreeGrafter"/>
</dbReference>
<feature type="compositionally biased region" description="Basic and acidic residues" evidence="12">
    <location>
        <begin position="97"/>
        <end position="111"/>
    </location>
</feature>
<evidence type="ECO:0000256" key="11">
    <source>
        <dbReference type="PROSITE-ProRule" id="PRU00042"/>
    </source>
</evidence>
<dbReference type="Proteomes" id="UP000749559">
    <property type="component" value="Unassembled WGS sequence"/>
</dbReference>
<keyword evidence="10" id="KW-0539">Nucleus</keyword>
<evidence type="ECO:0000256" key="5">
    <source>
        <dbReference type="ARBA" id="ARBA00022771"/>
    </source>
</evidence>
<feature type="domain" description="C2H2-type" evidence="13">
    <location>
        <begin position="220"/>
        <end position="247"/>
    </location>
</feature>
<feature type="domain" description="C2H2-type" evidence="13">
    <location>
        <begin position="134"/>
        <end position="162"/>
    </location>
</feature>
<dbReference type="FunFam" id="3.30.160.60:FF:000065">
    <property type="entry name" value="B-cell CLL/lymphoma 6, member B"/>
    <property type="match status" value="1"/>
</dbReference>
<evidence type="ECO:0000313" key="14">
    <source>
        <dbReference type="EMBL" id="CAH1792486.1"/>
    </source>
</evidence>
<dbReference type="PROSITE" id="PS00028">
    <property type="entry name" value="ZINC_FINGER_C2H2_1"/>
    <property type="match status" value="7"/>
</dbReference>
<dbReference type="AlphaFoldDB" id="A0A8S4PDM2"/>
<evidence type="ECO:0000259" key="13">
    <source>
        <dbReference type="PROSITE" id="PS50157"/>
    </source>
</evidence>
<feature type="domain" description="C2H2-type" evidence="13">
    <location>
        <begin position="192"/>
        <end position="219"/>
    </location>
</feature>
<dbReference type="FunFam" id="3.30.160.60:FF:000508">
    <property type="entry name" value="Myeloid zinc finger 1"/>
    <property type="match status" value="1"/>
</dbReference>
<keyword evidence="3" id="KW-0479">Metal-binding</keyword>
<dbReference type="PROSITE" id="PS50157">
    <property type="entry name" value="ZINC_FINGER_C2H2_2"/>
    <property type="match status" value="9"/>
</dbReference>
<dbReference type="Pfam" id="PF13912">
    <property type="entry name" value="zf-C2H2_6"/>
    <property type="match status" value="1"/>
</dbReference>
<keyword evidence="7" id="KW-0805">Transcription regulation</keyword>
<comment type="subcellular location">
    <subcellularLocation>
        <location evidence="1">Nucleus</location>
    </subcellularLocation>
</comment>
<evidence type="ECO:0000256" key="8">
    <source>
        <dbReference type="ARBA" id="ARBA00023125"/>
    </source>
</evidence>